<name>A0A852VR81_9BACT</name>
<organism evidence="6 7">
    <name type="scientific">Tunturiibacter lichenicola</name>
    <dbReference type="NCBI Taxonomy" id="2051959"/>
    <lineage>
        <taxon>Bacteria</taxon>
        <taxon>Pseudomonadati</taxon>
        <taxon>Acidobacteriota</taxon>
        <taxon>Terriglobia</taxon>
        <taxon>Terriglobales</taxon>
        <taxon>Acidobacteriaceae</taxon>
        <taxon>Tunturiibacter</taxon>
    </lineage>
</organism>
<evidence type="ECO:0000259" key="5">
    <source>
        <dbReference type="PROSITE" id="PS50977"/>
    </source>
</evidence>
<dbReference type="Pfam" id="PF17931">
    <property type="entry name" value="TetR_C_23"/>
    <property type="match status" value="1"/>
</dbReference>
<dbReference type="InterPro" id="IPR036271">
    <property type="entry name" value="Tet_transcr_reg_TetR-rel_C_sf"/>
</dbReference>
<dbReference type="SUPFAM" id="SSF48498">
    <property type="entry name" value="Tetracyclin repressor-like, C-terminal domain"/>
    <property type="match status" value="1"/>
</dbReference>
<evidence type="ECO:0000256" key="2">
    <source>
        <dbReference type="ARBA" id="ARBA00023125"/>
    </source>
</evidence>
<keyword evidence="3" id="KW-0804">Transcription</keyword>
<dbReference type="PANTHER" id="PTHR30055:SF234">
    <property type="entry name" value="HTH-TYPE TRANSCRIPTIONAL REGULATOR BETI"/>
    <property type="match status" value="1"/>
</dbReference>
<dbReference type="GO" id="GO:0003700">
    <property type="term" value="F:DNA-binding transcription factor activity"/>
    <property type="evidence" value="ECO:0007669"/>
    <property type="project" value="TreeGrafter"/>
</dbReference>
<dbReference type="Gene3D" id="1.10.357.10">
    <property type="entry name" value="Tetracycline Repressor, domain 2"/>
    <property type="match status" value="1"/>
</dbReference>
<dbReference type="Proteomes" id="UP000564385">
    <property type="component" value="Unassembled WGS sequence"/>
</dbReference>
<evidence type="ECO:0000313" key="6">
    <source>
        <dbReference type="EMBL" id="NYF92056.1"/>
    </source>
</evidence>
<dbReference type="InterPro" id="IPR023772">
    <property type="entry name" value="DNA-bd_HTH_TetR-type_CS"/>
</dbReference>
<dbReference type="InterPro" id="IPR050109">
    <property type="entry name" value="HTH-type_TetR-like_transc_reg"/>
</dbReference>
<comment type="caution">
    <text evidence="6">The sequence shown here is derived from an EMBL/GenBank/DDBJ whole genome shotgun (WGS) entry which is preliminary data.</text>
</comment>
<dbReference type="PROSITE" id="PS50977">
    <property type="entry name" value="HTH_TETR_2"/>
    <property type="match status" value="1"/>
</dbReference>
<evidence type="ECO:0000256" key="3">
    <source>
        <dbReference type="ARBA" id="ARBA00023163"/>
    </source>
</evidence>
<sequence>MTKIKKSEETRTRILEAALAVFRERGFERATMREIAKAAEVAVGAAYYYFESKDAIVMAFYERSQSEMRPRIEASLIQCKTLEERLRAIISTKFECFEPNRKLLGALSAHSDPEHPLSPFSKETATIREQDIGFFHSAVADSRITLPASIKPYLPRLLWMYQMGLILFWVYDRSSGQKRTMLLYEKTLKMILVTLKLAGIPLLRPLHRLAAELLEVIYTEE</sequence>
<evidence type="ECO:0000256" key="4">
    <source>
        <dbReference type="PROSITE-ProRule" id="PRU00335"/>
    </source>
</evidence>
<evidence type="ECO:0000313" key="7">
    <source>
        <dbReference type="Proteomes" id="UP000564385"/>
    </source>
</evidence>
<feature type="domain" description="HTH tetR-type" evidence="5">
    <location>
        <begin position="8"/>
        <end position="68"/>
    </location>
</feature>
<dbReference type="EMBL" id="JACCCU010000003">
    <property type="protein sequence ID" value="NYF92056.1"/>
    <property type="molecule type" value="Genomic_DNA"/>
</dbReference>
<dbReference type="InterPro" id="IPR001647">
    <property type="entry name" value="HTH_TetR"/>
</dbReference>
<dbReference type="InterPro" id="IPR009057">
    <property type="entry name" value="Homeodomain-like_sf"/>
</dbReference>
<dbReference type="Pfam" id="PF00440">
    <property type="entry name" value="TetR_N"/>
    <property type="match status" value="1"/>
</dbReference>
<dbReference type="PANTHER" id="PTHR30055">
    <property type="entry name" value="HTH-TYPE TRANSCRIPTIONAL REGULATOR RUTR"/>
    <property type="match status" value="1"/>
</dbReference>
<dbReference type="InterPro" id="IPR041673">
    <property type="entry name" value="TetR_C_23"/>
</dbReference>
<evidence type="ECO:0000256" key="1">
    <source>
        <dbReference type="ARBA" id="ARBA00023015"/>
    </source>
</evidence>
<keyword evidence="1" id="KW-0805">Transcription regulation</keyword>
<dbReference type="PROSITE" id="PS01081">
    <property type="entry name" value="HTH_TETR_1"/>
    <property type="match status" value="1"/>
</dbReference>
<reference evidence="6 7" key="1">
    <citation type="submission" date="2020-07" db="EMBL/GenBank/DDBJ databases">
        <title>Genomic Encyclopedia of Type Strains, Phase IV (KMG-V): Genome sequencing to study the core and pangenomes of soil and plant-associated prokaryotes.</title>
        <authorList>
            <person name="Whitman W."/>
        </authorList>
    </citation>
    <scope>NUCLEOTIDE SEQUENCE [LARGE SCALE GENOMIC DNA]</scope>
    <source>
        <strain evidence="6 7">M8UP22</strain>
    </source>
</reference>
<protein>
    <submittedName>
        <fullName evidence="6">AcrR family transcriptional regulator</fullName>
    </submittedName>
</protein>
<feature type="DNA-binding region" description="H-T-H motif" evidence="4">
    <location>
        <begin position="31"/>
        <end position="50"/>
    </location>
</feature>
<dbReference type="PRINTS" id="PR00455">
    <property type="entry name" value="HTHTETR"/>
</dbReference>
<gene>
    <name evidence="6" type="ORF">HDF08_004175</name>
</gene>
<keyword evidence="2 4" id="KW-0238">DNA-binding</keyword>
<proteinExistence type="predicted"/>
<accession>A0A852VR81</accession>
<dbReference type="AlphaFoldDB" id="A0A852VR81"/>
<dbReference type="GO" id="GO:0000976">
    <property type="term" value="F:transcription cis-regulatory region binding"/>
    <property type="evidence" value="ECO:0007669"/>
    <property type="project" value="TreeGrafter"/>
</dbReference>
<dbReference type="SUPFAM" id="SSF46689">
    <property type="entry name" value="Homeodomain-like"/>
    <property type="match status" value="1"/>
</dbReference>